<evidence type="ECO:0000256" key="1">
    <source>
        <dbReference type="ARBA" id="ARBA00004141"/>
    </source>
</evidence>
<feature type="transmembrane region" description="Helical" evidence="7">
    <location>
        <begin position="134"/>
        <end position="153"/>
    </location>
</feature>
<organism evidence="8 9">
    <name type="scientific">Cylicocyclus nassatus</name>
    <name type="common">Nematode worm</name>
    <dbReference type="NCBI Taxonomy" id="53992"/>
    <lineage>
        <taxon>Eukaryota</taxon>
        <taxon>Metazoa</taxon>
        <taxon>Ecdysozoa</taxon>
        <taxon>Nematoda</taxon>
        <taxon>Chromadorea</taxon>
        <taxon>Rhabditida</taxon>
        <taxon>Rhabditina</taxon>
        <taxon>Rhabditomorpha</taxon>
        <taxon>Strongyloidea</taxon>
        <taxon>Strongylidae</taxon>
        <taxon>Cylicocyclus</taxon>
    </lineage>
</organism>
<comment type="subcellular location">
    <subcellularLocation>
        <location evidence="1">Membrane</location>
        <topology evidence="1">Multi-pass membrane protein</topology>
    </subcellularLocation>
</comment>
<sequence length="299" mass="34504">MALDVGDRTEDIKNNNRKASTEVHPAVATKKCFYCGREDKKPEPPKKKTNNGFYLGIIIGHNIDLTMSSSERFQFKKDYEKFKLRFTLLNLFPLAIAFMFPSRPMDAICHFLMVWYYCTLTIRESILIINGSKLGAWWVAHHYLACVIGGVALTWPDDAAYQAFHTQFVLFAGYICILQQLQYQYQSGCLRRLHSLGHGDCMDVTLEGFATWMFQGLTFLLPFLCVVYILELYNSYTLYSFWKSHETVWQVPTLSLLFFIVGIGNIIKVVFIVLKKISESKTSRVARVLRRYPSLAHLD</sequence>
<evidence type="ECO:0000256" key="2">
    <source>
        <dbReference type="ARBA" id="ARBA00009700"/>
    </source>
</evidence>
<feature type="transmembrane region" description="Helical" evidence="7">
    <location>
        <begin position="212"/>
        <end position="233"/>
    </location>
</feature>
<evidence type="ECO:0000313" key="9">
    <source>
        <dbReference type="Proteomes" id="UP001176961"/>
    </source>
</evidence>
<dbReference type="Pfam" id="PF07851">
    <property type="entry name" value="TMEM120A-B"/>
    <property type="match status" value="1"/>
</dbReference>
<keyword evidence="4 7" id="KW-1133">Transmembrane helix</keyword>
<feature type="transmembrane region" description="Helical" evidence="7">
    <location>
        <begin position="159"/>
        <end position="177"/>
    </location>
</feature>
<feature type="compositionally biased region" description="Basic and acidic residues" evidence="6">
    <location>
        <begin position="1"/>
        <end position="14"/>
    </location>
</feature>
<dbReference type="Proteomes" id="UP001176961">
    <property type="component" value="Unassembled WGS sequence"/>
</dbReference>
<dbReference type="EMBL" id="CATQJL010000223">
    <property type="protein sequence ID" value="CAJ0597724.1"/>
    <property type="molecule type" value="Genomic_DNA"/>
</dbReference>
<feature type="transmembrane region" description="Helical" evidence="7">
    <location>
        <begin position="82"/>
        <end position="99"/>
    </location>
</feature>
<feature type="transmembrane region" description="Helical" evidence="7">
    <location>
        <begin position="105"/>
        <end position="122"/>
    </location>
</feature>
<evidence type="ECO:0000256" key="4">
    <source>
        <dbReference type="ARBA" id="ARBA00022989"/>
    </source>
</evidence>
<proteinExistence type="inferred from homology"/>
<evidence type="ECO:0000256" key="5">
    <source>
        <dbReference type="ARBA" id="ARBA00023136"/>
    </source>
</evidence>
<evidence type="ECO:0000256" key="6">
    <source>
        <dbReference type="SAM" id="MobiDB-lite"/>
    </source>
</evidence>
<name>A0AA36M3S9_CYLNA</name>
<evidence type="ECO:0000256" key="3">
    <source>
        <dbReference type="ARBA" id="ARBA00022692"/>
    </source>
</evidence>
<dbReference type="PANTHER" id="PTHR21433:SF0">
    <property type="entry name" value="TRANSMEMBRANE PROTEIN 120 HOMOLOG"/>
    <property type="match status" value="1"/>
</dbReference>
<feature type="transmembrane region" description="Helical" evidence="7">
    <location>
        <begin position="253"/>
        <end position="274"/>
    </location>
</feature>
<comment type="similarity">
    <text evidence="2">Belongs to the TMEM120 family.</text>
</comment>
<accession>A0AA36M3S9</accession>
<reference evidence="8" key="1">
    <citation type="submission" date="2023-07" db="EMBL/GenBank/DDBJ databases">
        <authorList>
            <consortium name="CYATHOMIX"/>
        </authorList>
    </citation>
    <scope>NUCLEOTIDE SEQUENCE</scope>
    <source>
        <strain evidence="8">N/A</strain>
    </source>
</reference>
<dbReference type="AlphaFoldDB" id="A0AA36M3S9"/>
<keyword evidence="9" id="KW-1185">Reference proteome</keyword>
<keyword evidence="5 7" id="KW-0472">Membrane</keyword>
<feature type="region of interest" description="Disordered" evidence="6">
    <location>
        <begin position="1"/>
        <end position="20"/>
    </location>
</feature>
<evidence type="ECO:0000256" key="7">
    <source>
        <dbReference type="SAM" id="Phobius"/>
    </source>
</evidence>
<keyword evidence="3 7" id="KW-0812">Transmembrane</keyword>
<dbReference type="PANTHER" id="PTHR21433">
    <property type="entry name" value="TRANSMEMBRANE PROTEIN INDUCED BY TUMOR NECROSIS FACTOR ALPHA"/>
    <property type="match status" value="1"/>
</dbReference>
<dbReference type="InterPro" id="IPR012926">
    <property type="entry name" value="TMEM120A/B"/>
</dbReference>
<dbReference type="GO" id="GO:0016020">
    <property type="term" value="C:membrane"/>
    <property type="evidence" value="ECO:0007669"/>
    <property type="project" value="UniProtKB-SubCell"/>
</dbReference>
<comment type="caution">
    <text evidence="8">The sequence shown here is derived from an EMBL/GenBank/DDBJ whole genome shotgun (WGS) entry which is preliminary data.</text>
</comment>
<evidence type="ECO:0000313" key="8">
    <source>
        <dbReference type="EMBL" id="CAJ0597724.1"/>
    </source>
</evidence>
<protein>
    <submittedName>
        <fullName evidence="8">Uncharacterized protein</fullName>
    </submittedName>
</protein>
<gene>
    <name evidence="8" type="ORF">CYNAS_LOCUS9707</name>
</gene>